<evidence type="ECO:0000313" key="2">
    <source>
        <dbReference type="Proteomes" id="UP000677305"/>
    </source>
</evidence>
<protein>
    <submittedName>
        <fullName evidence="1">Uncharacterized protein</fullName>
    </submittedName>
</protein>
<accession>A0A8J8MDA9</accession>
<organism evidence="1 2">
    <name type="scientific">Vallitalea guaymasensis</name>
    <dbReference type="NCBI Taxonomy" id="1185412"/>
    <lineage>
        <taxon>Bacteria</taxon>
        <taxon>Bacillati</taxon>
        <taxon>Bacillota</taxon>
        <taxon>Clostridia</taxon>
        <taxon>Lachnospirales</taxon>
        <taxon>Vallitaleaceae</taxon>
        <taxon>Vallitalea</taxon>
    </lineage>
</organism>
<name>A0A8J8MDA9_9FIRM</name>
<dbReference type="EMBL" id="CP058561">
    <property type="protein sequence ID" value="QUH30718.1"/>
    <property type="molecule type" value="Genomic_DNA"/>
</dbReference>
<proteinExistence type="predicted"/>
<evidence type="ECO:0000313" key="1">
    <source>
        <dbReference type="EMBL" id="QUH30718.1"/>
    </source>
</evidence>
<dbReference type="AlphaFoldDB" id="A0A8J8MDA9"/>
<dbReference type="Proteomes" id="UP000677305">
    <property type="component" value="Chromosome"/>
</dbReference>
<gene>
    <name evidence="1" type="ORF">HYG85_18055</name>
</gene>
<sequence>MTYENGSARYTMEVNETEKFVHLSASGFYKEEDGDSFINAYNKLVGSMNTNNYVLVINLSNDLKPSSPPVADKLTDLMKRYIEVPFKRRFLLTEGNIITISQFKRLGKQIPGWDEGIEYADNMQEVKSKLA</sequence>
<reference evidence="1 2" key="1">
    <citation type="submission" date="2020-07" db="EMBL/GenBank/DDBJ databases">
        <title>Vallitalea guaymasensis genome.</title>
        <authorList>
            <person name="Postec A."/>
        </authorList>
    </citation>
    <scope>NUCLEOTIDE SEQUENCE [LARGE SCALE GENOMIC DNA]</scope>
    <source>
        <strain evidence="1 2">Ra1766G1</strain>
    </source>
</reference>
<keyword evidence="2" id="KW-1185">Reference proteome</keyword>
<dbReference type="RefSeq" id="WP_212690853.1">
    <property type="nucleotide sequence ID" value="NZ_CP058561.1"/>
</dbReference>
<dbReference type="KEGG" id="vgu:HYG85_18055"/>